<dbReference type="Proteomes" id="UP000595437">
    <property type="component" value="Chromosome 2"/>
</dbReference>
<reference evidence="2" key="1">
    <citation type="submission" date="2021-01" db="EMBL/GenBank/DDBJ databases">
        <title>Caligus Genome Assembly.</title>
        <authorList>
            <person name="Gallardo-Escarate C."/>
        </authorList>
    </citation>
    <scope>NUCLEOTIDE SEQUENCE [LARGE SCALE GENOMIC DNA]</scope>
</reference>
<evidence type="ECO:0000313" key="1">
    <source>
        <dbReference type="EMBL" id="QQP58326.1"/>
    </source>
</evidence>
<name>A0A7T8QX71_CALRO</name>
<evidence type="ECO:0000313" key="2">
    <source>
        <dbReference type="Proteomes" id="UP000595437"/>
    </source>
</evidence>
<feature type="non-terminal residue" evidence="1">
    <location>
        <position position="1"/>
    </location>
</feature>
<keyword evidence="2" id="KW-1185">Reference proteome</keyword>
<proteinExistence type="predicted"/>
<gene>
    <name evidence="1" type="ORF">FKW44_003599</name>
</gene>
<feature type="non-terminal residue" evidence="1">
    <location>
        <position position="86"/>
    </location>
</feature>
<dbReference type="OrthoDB" id="6514358at2759"/>
<dbReference type="EMBL" id="CP045891">
    <property type="protein sequence ID" value="QQP58326.1"/>
    <property type="molecule type" value="Genomic_DNA"/>
</dbReference>
<accession>A0A7T8QX71</accession>
<protein>
    <submittedName>
        <fullName evidence="1">LOC100164329</fullName>
    </submittedName>
</protein>
<organism evidence="1 2">
    <name type="scientific">Caligus rogercresseyi</name>
    <name type="common">Sea louse</name>
    <dbReference type="NCBI Taxonomy" id="217165"/>
    <lineage>
        <taxon>Eukaryota</taxon>
        <taxon>Metazoa</taxon>
        <taxon>Ecdysozoa</taxon>
        <taxon>Arthropoda</taxon>
        <taxon>Crustacea</taxon>
        <taxon>Multicrustacea</taxon>
        <taxon>Hexanauplia</taxon>
        <taxon>Copepoda</taxon>
        <taxon>Siphonostomatoida</taxon>
        <taxon>Caligidae</taxon>
        <taxon>Caligus</taxon>
    </lineage>
</organism>
<dbReference type="AlphaFoldDB" id="A0A7T8QX71"/>
<sequence>ASITCDKTKDTVGHGGVIFTRTNFVTLKYVTDSWGMDLNGFKLVITAFKDGKKTGCREVSPAMTGFASTKTLFVTPSIIVVTGRTK</sequence>